<dbReference type="GO" id="GO:0015421">
    <property type="term" value="F:ABC-type oligopeptide transporter activity"/>
    <property type="evidence" value="ECO:0007669"/>
    <property type="project" value="TreeGrafter"/>
</dbReference>
<keyword evidence="6 8" id="KW-0472">Membrane</keyword>
<keyword evidence="12" id="KW-1185">Reference proteome</keyword>
<dbReference type="OrthoDB" id="9806127at2"/>
<reference evidence="11" key="1">
    <citation type="submission" date="2019-05" db="EMBL/GenBank/DDBJ databases">
        <title>Isolation, diversity and antifungal activity of Actinobacteria from wheat.</title>
        <authorList>
            <person name="Yu B."/>
        </authorList>
    </citation>
    <scope>NUCLEOTIDE SEQUENCE [LARGE SCALE GENOMIC DNA]</scope>
    <source>
        <strain evidence="11">NEAU-HEGS1-5</strain>
    </source>
</reference>
<evidence type="ECO:0000313" key="12">
    <source>
        <dbReference type="Proteomes" id="UP000309033"/>
    </source>
</evidence>
<dbReference type="SUPFAM" id="SSF90123">
    <property type="entry name" value="ABC transporter transmembrane region"/>
    <property type="match status" value="1"/>
</dbReference>
<dbReference type="InterPro" id="IPR003439">
    <property type="entry name" value="ABC_transporter-like_ATP-bd"/>
</dbReference>
<dbReference type="InterPro" id="IPR011527">
    <property type="entry name" value="ABC1_TM_dom"/>
</dbReference>
<keyword evidence="3" id="KW-0547">Nucleotide-binding</keyword>
<evidence type="ECO:0000256" key="3">
    <source>
        <dbReference type="ARBA" id="ARBA00022741"/>
    </source>
</evidence>
<evidence type="ECO:0000256" key="1">
    <source>
        <dbReference type="ARBA" id="ARBA00004651"/>
    </source>
</evidence>
<dbReference type="GO" id="GO:0016887">
    <property type="term" value="F:ATP hydrolysis activity"/>
    <property type="evidence" value="ECO:0007669"/>
    <property type="project" value="InterPro"/>
</dbReference>
<keyword evidence="5 8" id="KW-1133">Transmembrane helix</keyword>
<evidence type="ECO:0000256" key="2">
    <source>
        <dbReference type="ARBA" id="ARBA00022692"/>
    </source>
</evidence>
<dbReference type="GO" id="GO:0005886">
    <property type="term" value="C:plasma membrane"/>
    <property type="evidence" value="ECO:0007669"/>
    <property type="project" value="UniProtKB-SubCell"/>
</dbReference>
<dbReference type="Gene3D" id="3.40.50.300">
    <property type="entry name" value="P-loop containing nucleotide triphosphate hydrolases"/>
    <property type="match status" value="1"/>
</dbReference>
<feature type="domain" description="ABC transmembrane type-1" evidence="10">
    <location>
        <begin position="32"/>
        <end position="285"/>
    </location>
</feature>
<feature type="transmembrane region" description="Helical" evidence="8">
    <location>
        <begin position="138"/>
        <end position="161"/>
    </location>
</feature>
<proteinExistence type="predicted"/>
<keyword evidence="2 8" id="KW-0812">Transmembrane</keyword>
<evidence type="ECO:0000259" key="10">
    <source>
        <dbReference type="PROSITE" id="PS50929"/>
    </source>
</evidence>
<evidence type="ECO:0000313" key="11">
    <source>
        <dbReference type="EMBL" id="TLP59592.1"/>
    </source>
</evidence>
<dbReference type="PROSITE" id="PS50929">
    <property type="entry name" value="ABC_TM1F"/>
    <property type="match status" value="1"/>
</dbReference>
<gene>
    <name evidence="11" type="ORF">FED44_14915</name>
</gene>
<dbReference type="Gene3D" id="1.20.1560.10">
    <property type="entry name" value="ABC transporter type 1, transmembrane domain"/>
    <property type="match status" value="1"/>
</dbReference>
<feature type="transmembrane region" description="Helical" evidence="8">
    <location>
        <begin position="252"/>
        <end position="275"/>
    </location>
</feature>
<protein>
    <submittedName>
        <fullName evidence="11">ABC transporter ATP-binding protein</fullName>
    </submittedName>
</protein>
<dbReference type="SMART" id="SM00382">
    <property type="entry name" value="AAA"/>
    <property type="match status" value="1"/>
</dbReference>
<accession>A0A5R8Z1A8</accession>
<dbReference type="Pfam" id="PF00664">
    <property type="entry name" value="ABC_membrane"/>
    <property type="match status" value="1"/>
</dbReference>
<feature type="region of interest" description="Disordered" evidence="7">
    <location>
        <begin position="586"/>
        <end position="606"/>
    </location>
</feature>
<dbReference type="SUPFAM" id="SSF52540">
    <property type="entry name" value="P-loop containing nucleoside triphosphate hydrolases"/>
    <property type="match status" value="1"/>
</dbReference>
<feature type="domain" description="ABC transporter" evidence="9">
    <location>
        <begin position="340"/>
        <end position="571"/>
    </location>
</feature>
<dbReference type="PANTHER" id="PTHR43394:SF1">
    <property type="entry name" value="ATP-BINDING CASSETTE SUB-FAMILY B MEMBER 10, MITOCHONDRIAL"/>
    <property type="match status" value="1"/>
</dbReference>
<organism evidence="11 12">
    <name type="scientific">Microbispora triticiradicis</name>
    <dbReference type="NCBI Taxonomy" id="2200763"/>
    <lineage>
        <taxon>Bacteria</taxon>
        <taxon>Bacillati</taxon>
        <taxon>Actinomycetota</taxon>
        <taxon>Actinomycetes</taxon>
        <taxon>Streptosporangiales</taxon>
        <taxon>Streptosporangiaceae</taxon>
        <taxon>Microbispora</taxon>
    </lineage>
</organism>
<comment type="subcellular location">
    <subcellularLocation>
        <location evidence="1">Cell membrane</location>
        <topology evidence="1">Multi-pass membrane protein</topology>
    </subcellularLocation>
</comment>
<dbReference type="EMBL" id="VANP01000005">
    <property type="protein sequence ID" value="TLP59592.1"/>
    <property type="molecule type" value="Genomic_DNA"/>
</dbReference>
<dbReference type="GO" id="GO:0005524">
    <property type="term" value="F:ATP binding"/>
    <property type="evidence" value="ECO:0007669"/>
    <property type="project" value="UniProtKB-KW"/>
</dbReference>
<dbReference type="AlphaFoldDB" id="A0A5R8Z1A8"/>
<dbReference type="InterPro" id="IPR039421">
    <property type="entry name" value="Type_1_exporter"/>
</dbReference>
<dbReference type="PANTHER" id="PTHR43394">
    <property type="entry name" value="ATP-DEPENDENT PERMEASE MDL1, MITOCHONDRIAL"/>
    <property type="match status" value="1"/>
</dbReference>
<dbReference type="PROSITE" id="PS50893">
    <property type="entry name" value="ABC_TRANSPORTER_2"/>
    <property type="match status" value="1"/>
</dbReference>
<feature type="transmembrane region" description="Helical" evidence="8">
    <location>
        <begin position="28"/>
        <end position="56"/>
    </location>
</feature>
<keyword evidence="4 11" id="KW-0067">ATP-binding</keyword>
<evidence type="ECO:0000256" key="7">
    <source>
        <dbReference type="SAM" id="MobiDB-lite"/>
    </source>
</evidence>
<dbReference type="InterPro" id="IPR027417">
    <property type="entry name" value="P-loop_NTPase"/>
</dbReference>
<evidence type="ECO:0000256" key="5">
    <source>
        <dbReference type="ARBA" id="ARBA00022989"/>
    </source>
</evidence>
<name>A0A5R8Z1A8_9ACTN</name>
<evidence type="ECO:0000256" key="4">
    <source>
        <dbReference type="ARBA" id="ARBA00022840"/>
    </source>
</evidence>
<evidence type="ECO:0000256" key="6">
    <source>
        <dbReference type="ARBA" id="ARBA00023136"/>
    </source>
</evidence>
<dbReference type="Proteomes" id="UP000309033">
    <property type="component" value="Unassembled WGS sequence"/>
</dbReference>
<feature type="compositionally biased region" description="Acidic residues" evidence="7">
    <location>
        <begin position="597"/>
        <end position="606"/>
    </location>
</feature>
<sequence length="606" mass="61957">MPVPEQAEEQVKQKHGDRLIASLVRGTWAPLAVAGVSAAASIGISLALPAALAAAVNSVLTGRASPIACASLAALLVAEAFVEITTHIAGITSVTSATSLLRLRVIDRLLQSDVGGAAALPAGELTNRLVGNTSTVGYVPVTVVSAAAGAVTSLGGAVALFTIDWRVGLAFLAGVPVAVVVTRVLVARISSLYGAYQRAQGRLATRLTETLAGIRTVRAAGTASREITRVLEPLPELSAAGRALWRAQAHSVWHITLLLPLMELLVLAVAGLGIAQGRLQPGVLLETAGYTALALAFVKQIDPLLSLAYGRSAAVRVHDVLALPALPSGGAPLAEGPGALSFRGVTVMRGQTPVLDDICLEIPAGALTAVVGHSGAGKTTLALLAGRLTDPDRGQVLLDGIPLGDVDPGLLRSAVAYAFERPVLLGGDIASAIAYGASVSTPEAVSAAARAAGVDDVVRRLPLGYATPAADAPLSGGEVQRLGLARAFFRRGRLTILDDATSSLDTATEAQVTNALVDAMRGRTRLVIAHRPATAARADLVIWLDGGRVRGRGAHRELWRDPAYRALFASGDDPGAIDPGDDTAAAAAEGTGHAVADEEEACTSMQ</sequence>
<comment type="caution">
    <text evidence="11">The sequence shown here is derived from an EMBL/GenBank/DDBJ whole genome shotgun (WGS) entry which is preliminary data.</text>
</comment>
<dbReference type="Pfam" id="PF00005">
    <property type="entry name" value="ABC_tran"/>
    <property type="match status" value="1"/>
</dbReference>
<evidence type="ECO:0000256" key="8">
    <source>
        <dbReference type="SAM" id="Phobius"/>
    </source>
</evidence>
<evidence type="ECO:0000259" key="9">
    <source>
        <dbReference type="PROSITE" id="PS50893"/>
    </source>
</evidence>
<dbReference type="InterPro" id="IPR036640">
    <property type="entry name" value="ABC1_TM_sf"/>
</dbReference>
<feature type="transmembrane region" description="Helical" evidence="8">
    <location>
        <begin position="167"/>
        <end position="186"/>
    </location>
</feature>
<dbReference type="InterPro" id="IPR003593">
    <property type="entry name" value="AAA+_ATPase"/>
</dbReference>